<dbReference type="InterPro" id="IPR003591">
    <property type="entry name" value="Leu-rich_rpt_typical-subtyp"/>
</dbReference>
<dbReference type="PRINTS" id="PR01537">
    <property type="entry name" value="INTRLKN1R1F"/>
</dbReference>
<sequence>MSIPTLPTTTKAVDFSFNLFSALSSSFLFNISQLQLTNISFRHCGVRYISSDAFTSFLSVEILDISENSIQFHILMEATKGLANSRLTDFNISSLFSVNALPDGFFQHLNSTPLSNISIRNNGLTSLRNDVFVGLQNLTFLDLSLNKIDSNDLNLSGFTELQILNLTMNELKRFPKFCDNEEFSLVPNLHTLLLGMNSITDTYSLYDMGHCLPNLKVLNLTYNPIRVVSGNSFSTIKDLEILSLANLFAYEVEFEVTAFNASSLKILHIGNILRKWPETINSSRIFLYCKNLEELDLTLFKLTYFKREDFSLMLKPLRKLKRLILDSSSLHEVPPVGNLPDLEVLILRKNYIRHVSKEDFRNNTKLKRLSISINHISVFTENSFPTFLLENIEQIDLAFNPYSCTCEIEWFLGWMKRHKEKLQSFPKFYECDSPRYRKKTPLINYNPDNNECHPISQYVVMAIVFGVVSVALVILGFIIRRYRWDIKYYIYLARSKRGYQRIPEQDGYLYDAFVAYNAADRPWVMSQLVGDLEKKHQYKLCLHERDFLPGDLIADQITEKVKASRRFILVISNNFAKSRWCQFEIFVAQNRLLDDGAEFIIPILLEDIKAKHMSTYLKFLLNSLTFFFFFFFFFIFVFFR</sequence>
<dbReference type="PROSITE" id="PS50104">
    <property type="entry name" value="TIR"/>
    <property type="match status" value="1"/>
</dbReference>
<feature type="domain" description="TIR" evidence="12">
    <location>
        <begin position="508"/>
        <end position="640"/>
    </location>
</feature>
<evidence type="ECO:0000256" key="5">
    <source>
        <dbReference type="ARBA" id="ARBA00022729"/>
    </source>
</evidence>
<dbReference type="PANTHER" id="PTHR24365">
    <property type="entry name" value="TOLL-LIKE RECEPTOR"/>
    <property type="match status" value="1"/>
</dbReference>
<evidence type="ECO:0000256" key="3">
    <source>
        <dbReference type="ARBA" id="ARBA00022614"/>
    </source>
</evidence>
<reference evidence="13" key="1">
    <citation type="submission" date="2019-08" db="EMBL/GenBank/DDBJ databases">
        <title>The improved chromosome-level genome for the pearl oyster Pinctada fucata martensii using PacBio sequencing and Hi-C.</title>
        <authorList>
            <person name="Zheng Z."/>
        </authorList>
    </citation>
    <scope>NUCLEOTIDE SEQUENCE</scope>
    <source>
        <strain evidence="13">ZZ-2019</strain>
        <tissue evidence="13">Adductor muscle</tissue>
    </source>
</reference>
<dbReference type="Pfam" id="PF01582">
    <property type="entry name" value="TIR"/>
    <property type="match status" value="1"/>
</dbReference>
<evidence type="ECO:0000256" key="11">
    <source>
        <dbReference type="SAM" id="Phobius"/>
    </source>
</evidence>
<dbReference type="GO" id="GO:0038023">
    <property type="term" value="F:signaling receptor activity"/>
    <property type="evidence" value="ECO:0007669"/>
    <property type="project" value="TreeGrafter"/>
</dbReference>
<dbReference type="GO" id="GO:0007165">
    <property type="term" value="P:signal transduction"/>
    <property type="evidence" value="ECO:0007669"/>
    <property type="project" value="InterPro"/>
</dbReference>
<dbReference type="Pfam" id="PF13855">
    <property type="entry name" value="LRR_8"/>
    <property type="match status" value="2"/>
</dbReference>
<evidence type="ECO:0000256" key="8">
    <source>
        <dbReference type="ARBA" id="ARBA00023136"/>
    </source>
</evidence>
<dbReference type="SMART" id="SM00082">
    <property type="entry name" value="LRRCT"/>
    <property type="match status" value="1"/>
</dbReference>
<dbReference type="Gene3D" id="3.40.50.10140">
    <property type="entry name" value="Toll/interleukin-1 receptor homology (TIR) domain"/>
    <property type="match status" value="1"/>
</dbReference>
<comment type="caution">
    <text evidence="13">The sequence shown here is derived from an EMBL/GenBank/DDBJ whole genome shotgun (WGS) entry which is preliminary data.</text>
</comment>
<keyword evidence="9" id="KW-0675">Receptor</keyword>
<name>A0AA88XQF2_PINIB</name>
<evidence type="ECO:0000256" key="4">
    <source>
        <dbReference type="ARBA" id="ARBA00022692"/>
    </source>
</evidence>
<dbReference type="PROSITE" id="PS51450">
    <property type="entry name" value="LRR"/>
    <property type="match status" value="1"/>
</dbReference>
<keyword evidence="6" id="KW-0677">Repeat</keyword>
<dbReference type="InterPro" id="IPR035897">
    <property type="entry name" value="Toll_tir_struct_dom_sf"/>
</dbReference>
<dbReference type="SMART" id="SM00369">
    <property type="entry name" value="LRR_TYP"/>
    <property type="match status" value="4"/>
</dbReference>
<feature type="transmembrane region" description="Helical" evidence="11">
    <location>
        <begin position="619"/>
        <end position="639"/>
    </location>
</feature>
<protein>
    <recommendedName>
        <fullName evidence="12">TIR domain-containing protein</fullName>
    </recommendedName>
</protein>
<feature type="transmembrane region" description="Helical" evidence="11">
    <location>
        <begin position="458"/>
        <end position="479"/>
    </location>
</feature>
<dbReference type="InterPro" id="IPR001611">
    <property type="entry name" value="Leu-rich_rpt"/>
</dbReference>
<evidence type="ECO:0000256" key="10">
    <source>
        <dbReference type="ARBA" id="ARBA00023180"/>
    </source>
</evidence>
<proteinExistence type="inferred from homology"/>
<dbReference type="InterPro" id="IPR032675">
    <property type="entry name" value="LRR_dom_sf"/>
</dbReference>
<evidence type="ECO:0000256" key="2">
    <source>
        <dbReference type="ARBA" id="ARBA00009634"/>
    </source>
</evidence>
<organism evidence="13 14">
    <name type="scientific">Pinctada imbricata</name>
    <name type="common">Atlantic pearl-oyster</name>
    <name type="synonym">Pinctada martensii</name>
    <dbReference type="NCBI Taxonomy" id="66713"/>
    <lineage>
        <taxon>Eukaryota</taxon>
        <taxon>Metazoa</taxon>
        <taxon>Spiralia</taxon>
        <taxon>Lophotrochozoa</taxon>
        <taxon>Mollusca</taxon>
        <taxon>Bivalvia</taxon>
        <taxon>Autobranchia</taxon>
        <taxon>Pteriomorphia</taxon>
        <taxon>Pterioida</taxon>
        <taxon>Pterioidea</taxon>
        <taxon>Pteriidae</taxon>
        <taxon>Pinctada</taxon>
    </lineage>
</organism>
<dbReference type="InterPro" id="IPR000483">
    <property type="entry name" value="Cys-rich_flank_reg_C"/>
</dbReference>
<comment type="similarity">
    <text evidence="2">Belongs to the Toll-like receptor family.</text>
</comment>
<accession>A0AA88XQF2</accession>
<evidence type="ECO:0000256" key="1">
    <source>
        <dbReference type="ARBA" id="ARBA00004479"/>
    </source>
</evidence>
<dbReference type="PANTHER" id="PTHR24365:SF530">
    <property type="entry name" value="MSTPROX-RELATED"/>
    <property type="match status" value="1"/>
</dbReference>
<keyword evidence="4 11" id="KW-0812">Transmembrane</keyword>
<keyword evidence="14" id="KW-1185">Reference proteome</keyword>
<keyword evidence="3" id="KW-0433">Leucine-rich repeat</keyword>
<dbReference type="SUPFAM" id="SSF52058">
    <property type="entry name" value="L domain-like"/>
    <property type="match status" value="1"/>
</dbReference>
<keyword evidence="5" id="KW-0732">Signal</keyword>
<comment type="subcellular location">
    <subcellularLocation>
        <location evidence="1">Membrane</location>
        <topology evidence="1">Single-pass type I membrane protein</topology>
    </subcellularLocation>
</comment>
<dbReference type="InterPro" id="IPR000157">
    <property type="entry name" value="TIR_dom"/>
</dbReference>
<gene>
    <name evidence="13" type="ORF">FSP39_005400</name>
</gene>
<evidence type="ECO:0000259" key="12">
    <source>
        <dbReference type="PROSITE" id="PS50104"/>
    </source>
</evidence>
<keyword evidence="10" id="KW-0325">Glycoprotein</keyword>
<dbReference type="Proteomes" id="UP001186944">
    <property type="component" value="Unassembled WGS sequence"/>
</dbReference>
<dbReference type="EMBL" id="VSWD01000012">
    <property type="protein sequence ID" value="KAK3085567.1"/>
    <property type="molecule type" value="Genomic_DNA"/>
</dbReference>
<dbReference type="Gene3D" id="3.80.10.10">
    <property type="entry name" value="Ribonuclease Inhibitor"/>
    <property type="match status" value="3"/>
</dbReference>
<evidence type="ECO:0000256" key="7">
    <source>
        <dbReference type="ARBA" id="ARBA00022989"/>
    </source>
</evidence>
<evidence type="ECO:0000313" key="14">
    <source>
        <dbReference type="Proteomes" id="UP001186944"/>
    </source>
</evidence>
<keyword evidence="8 11" id="KW-0472">Membrane</keyword>
<dbReference type="SMART" id="SM00255">
    <property type="entry name" value="TIR"/>
    <property type="match status" value="1"/>
</dbReference>
<dbReference type="SUPFAM" id="SSF52200">
    <property type="entry name" value="Toll/Interleukin receptor TIR domain"/>
    <property type="match status" value="1"/>
</dbReference>
<evidence type="ECO:0000313" key="13">
    <source>
        <dbReference type="EMBL" id="KAK3085567.1"/>
    </source>
</evidence>
<evidence type="ECO:0000256" key="6">
    <source>
        <dbReference type="ARBA" id="ARBA00022737"/>
    </source>
</evidence>
<keyword evidence="7 11" id="KW-1133">Transmembrane helix</keyword>
<dbReference type="GO" id="GO:0005886">
    <property type="term" value="C:plasma membrane"/>
    <property type="evidence" value="ECO:0007669"/>
    <property type="project" value="TreeGrafter"/>
</dbReference>
<evidence type="ECO:0000256" key="9">
    <source>
        <dbReference type="ARBA" id="ARBA00023170"/>
    </source>
</evidence>
<dbReference type="AlphaFoldDB" id="A0AA88XQF2"/>